<feature type="non-terminal residue" evidence="1">
    <location>
        <position position="86"/>
    </location>
</feature>
<sequence length="86" mass="9375">MTTKKYSTLAEASAAAIKLLNSRGVELIGPNYKKRYKADPRLPSNPSAAYKSDWVDWYSFFGTTAPEGKYPTLAEASAAAIKLLNS</sequence>
<comment type="caution">
    <text evidence="1">The sequence shown here is derived from an EMBL/GenBank/DDBJ whole genome shotgun (WGS) entry which is preliminary data.</text>
</comment>
<dbReference type="RefSeq" id="WP_148103065.1">
    <property type="nucleotide sequence ID" value="NZ_RXNV01000018.1"/>
</dbReference>
<dbReference type="AlphaFoldDB" id="A0A431VVB5"/>
<reference evidence="1 2" key="1">
    <citation type="submission" date="2018-12" db="EMBL/GenBank/DDBJ databases">
        <authorList>
            <person name="Yu L."/>
        </authorList>
    </citation>
    <scope>NUCLEOTIDE SEQUENCE [LARGE SCALE GENOMIC DNA]</scope>
    <source>
        <strain evidence="1 2">HAW-EB5</strain>
    </source>
</reference>
<dbReference type="InterPro" id="IPR028229">
    <property type="entry name" value="Integrase_rpt"/>
</dbReference>
<dbReference type="OrthoDB" id="2077978at2"/>
<dbReference type="EMBL" id="RXNV01000018">
    <property type="protein sequence ID" value="RTR26969.1"/>
    <property type="molecule type" value="Genomic_DNA"/>
</dbReference>
<proteinExistence type="predicted"/>
<keyword evidence="2" id="KW-1185">Reference proteome</keyword>
<protein>
    <submittedName>
        <fullName evidence="1">Uncharacterized protein</fullName>
    </submittedName>
</protein>
<evidence type="ECO:0000313" key="1">
    <source>
        <dbReference type="EMBL" id="RTR26969.1"/>
    </source>
</evidence>
<organism evidence="1 2">
    <name type="scientific">Shewanella atlantica</name>
    <dbReference type="NCBI Taxonomy" id="271099"/>
    <lineage>
        <taxon>Bacteria</taxon>
        <taxon>Pseudomonadati</taxon>
        <taxon>Pseudomonadota</taxon>
        <taxon>Gammaproteobacteria</taxon>
        <taxon>Alteromonadales</taxon>
        <taxon>Shewanellaceae</taxon>
        <taxon>Shewanella</taxon>
    </lineage>
</organism>
<gene>
    <name evidence="1" type="ORF">EKG39_20885</name>
</gene>
<dbReference type="Pfam" id="PF14882">
    <property type="entry name" value="INT_rpt"/>
    <property type="match status" value="1"/>
</dbReference>
<accession>A0A431VVB5</accession>
<name>A0A431VVB5_9GAMM</name>
<evidence type="ECO:0000313" key="2">
    <source>
        <dbReference type="Proteomes" id="UP000282060"/>
    </source>
</evidence>
<dbReference type="Proteomes" id="UP000282060">
    <property type="component" value="Unassembled WGS sequence"/>
</dbReference>